<proteinExistence type="predicted"/>
<dbReference type="GeneID" id="103204435"/>
<reference evidence="4" key="1">
    <citation type="submission" date="2025-08" db="UniProtKB">
        <authorList>
            <consortium name="RefSeq"/>
        </authorList>
    </citation>
    <scope>IDENTIFICATION</scope>
</reference>
<feature type="region of interest" description="Disordered" evidence="1">
    <location>
        <begin position="790"/>
        <end position="809"/>
    </location>
</feature>
<feature type="compositionally biased region" description="Basic and acidic residues" evidence="1">
    <location>
        <begin position="1025"/>
        <end position="1054"/>
    </location>
</feature>
<feature type="compositionally biased region" description="Basic and acidic residues" evidence="1">
    <location>
        <begin position="616"/>
        <end position="631"/>
    </location>
</feature>
<feature type="region of interest" description="Disordered" evidence="1">
    <location>
        <begin position="180"/>
        <end position="213"/>
    </location>
</feature>
<dbReference type="RefSeq" id="XP_007947822.1">
    <property type="nucleotide sequence ID" value="XM_007949631.1"/>
</dbReference>
<feature type="compositionally biased region" description="Basic and acidic residues" evidence="1">
    <location>
        <begin position="971"/>
        <end position="980"/>
    </location>
</feature>
<evidence type="ECO:0000259" key="2">
    <source>
        <dbReference type="Pfam" id="PF15257"/>
    </source>
</evidence>
<evidence type="ECO:0000313" key="4">
    <source>
        <dbReference type="RefSeq" id="XP_007947822.1"/>
    </source>
</evidence>
<feature type="compositionally biased region" description="Basic and acidic residues" evidence="1">
    <location>
        <begin position="1478"/>
        <end position="1494"/>
    </location>
</feature>
<sequence>MAGGYHDHWRQSARDHKDWGNMTRLLAAYNSLTDKHLAGYFNNTRIRRHLLRSGLITRSGRILSEKEYKLNIMKRDHQKYIRECLAQAIFHKVLDMERYHQLEIKKKLETLARKERVQRFKQDPTKQSIENNMPILSPRPPVGQKSNLGQSVLIDELHSSPLTRTAPRPYTAPGNMQPPIRLQPLSSNPSIGTVPKITTRPRSKTSMLENETPFPIGGKKAVMKFRSSMENSWGTNLYQLPNINNYMMPIPPPPPLPDGKFTRENRAETWRRRRFRPITASNGLEPLFTKDSRRIHKTSLHSNAAITMIYFGKNVHLSYDDSDFRDEIKVYQQHCGGENLCVYKGKLLEKETFQFISKRHHGFPFSLTFFLNGIQVNRLSSCCEYKHRKGSRLGGKRGYFGFVCVERSSPCYKCIIAMGLDKKTSSSKTRKENAEKREELKKSKGKLRKDEKYMIPRRNEIERNRTLVSAIFSAQEEEMGVKEVRTAMEEMERKGKPGQDIWEDDQENTFKYEYEEDFEVDEEKQDEKTNEEGQADDQMNGMSKSPSDDEKDNLDPEKESETSSQKAPDADDNVKDESDGRSVTELEEDKQDRKTASSISSRSHRNSSCSEEESSVEDRDAHTENSSEESARSPSSRELSENDESGKPHLPVEESLETETLDQEIIKAEVETKPVPAEENYDNALKEEMEEGAQVTTEGLSVKSRDHISKEEKEKTKRKLWEGSTTNAKDEKAGSPGVKKGGKDMLTLFSNLIFVAPNENLVVEERTLLNLNKEPKQVAPEMYTLEKKAAIEENEVPQPRDADRTEQKGEATLWGKIGVNEVPLGEWKVTGVQPALAEQFTMEREVPQDIESGTRVAAEGDRNVGREGLNSTEKEGVGDSANLNEGEAPEEQGLVQTVLEIEKAVSEGEQGSEDSALRSKAAALREAAMPPEKGDTTGAAVSEAGSEKPDEEENKEEASTDLENTSPVEEAASKRKDASEKALLGGEEPAKEWEEVMGIETPLSSSVSEKEGVNQMNWEDSFKEERKECKKDMEREKVVTEAESNREDDRKEMLSEELDAAGERKKAERLKTHLRDTESEKEEVKRANALKHEYASEEGKKEEKETVKENRPDGKTKAPTKEMDSESADKVPMEESEVAEDAGLQRKDSLKARGVVMCEAVLGPEKSLENITALRKGGEERLTETRDTEHKFRVQLLPEENVAPSEKDEGPQYDGESVLGTPESELAGKAQGPEVIVTTGEDEECAAEDQDRLAGPEGRDTEGPLQGRKGIGDLTMTQGDVPEEDSMIAEKFNEEAMGEDMEEGEEKCSLGRGIMKNRSSEGERSLTEEAIAEEDLNQGETTEMTMEKREELADAKRSEEKIANIDSSFADIAGEETWHKVDELVGKTAAAERVVVEGIALSQEKVQAVEEVTVTSIAEVGLGAVQKPSNLEGGCPQLGYDQEGGEEETTPQVGLLGEEEEGMGSSDKEQEPGAAEAFRQRLPWETEVELKRESPQAVETLPIKPDFTETQEKPKHMVQRESENADVSGNHVEA</sequence>
<feature type="region of interest" description="Disordered" evidence="1">
    <location>
        <begin position="1000"/>
        <end position="1019"/>
    </location>
</feature>
<evidence type="ECO:0000313" key="3">
    <source>
        <dbReference type="Proteomes" id="UP000694850"/>
    </source>
</evidence>
<feature type="region of interest" description="Disordered" evidence="1">
    <location>
        <begin position="425"/>
        <end position="446"/>
    </location>
</feature>
<feature type="compositionally biased region" description="Acidic residues" evidence="1">
    <location>
        <begin position="1296"/>
        <end position="1305"/>
    </location>
</feature>
<dbReference type="Proteomes" id="UP000694850">
    <property type="component" value="Unplaced"/>
</dbReference>
<feature type="compositionally biased region" description="Basic and acidic residues" evidence="1">
    <location>
        <begin position="638"/>
        <end position="652"/>
    </location>
</feature>
<dbReference type="InterPro" id="IPR027962">
    <property type="entry name" value="ERICH3"/>
</dbReference>
<dbReference type="PANTHER" id="PTHR23034">
    <property type="entry name" value="GLUTAMATE-RICH PROTEIN 3"/>
    <property type="match status" value="1"/>
</dbReference>
<feature type="compositionally biased region" description="Basic and acidic residues" evidence="1">
    <location>
        <begin position="1177"/>
        <end position="1192"/>
    </location>
</feature>
<dbReference type="OrthoDB" id="120976at2759"/>
<dbReference type="CTD" id="127254"/>
<feature type="region of interest" description="Disordered" evidence="1">
    <location>
        <begin position="1025"/>
        <end position="1145"/>
    </location>
</feature>
<feature type="compositionally biased region" description="Low complexity" evidence="1">
    <location>
        <begin position="596"/>
        <end position="609"/>
    </location>
</feature>
<feature type="domain" description="DUF4590" evidence="2">
    <location>
        <begin position="316"/>
        <end position="428"/>
    </location>
</feature>
<dbReference type="InterPro" id="IPR048257">
    <property type="entry name" value="DUF4590"/>
</dbReference>
<feature type="compositionally biased region" description="Basic and acidic residues" evidence="1">
    <location>
        <begin position="568"/>
        <end position="595"/>
    </location>
</feature>
<protein>
    <submittedName>
        <fullName evidence="4">Glutamate-rich protein 3</fullName>
    </submittedName>
</protein>
<dbReference type="Pfam" id="PF15257">
    <property type="entry name" value="DUF4590"/>
    <property type="match status" value="1"/>
</dbReference>
<feature type="compositionally biased region" description="Basic and acidic residues" evidence="1">
    <location>
        <begin position="1318"/>
        <end position="1327"/>
    </location>
</feature>
<feature type="region of interest" description="Disordered" evidence="1">
    <location>
        <begin position="1177"/>
        <end position="1327"/>
    </location>
</feature>
<gene>
    <name evidence="4" type="primary">ERICH3</name>
</gene>
<evidence type="ECO:0000256" key="1">
    <source>
        <dbReference type="SAM" id="MobiDB-lite"/>
    </source>
</evidence>
<feature type="region of interest" description="Disordered" evidence="1">
    <location>
        <begin position="690"/>
        <end position="741"/>
    </location>
</feature>
<keyword evidence="3" id="KW-1185">Reference proteome</keyword>
<feature type="compositionally biased region" description="Basic and acidic residues" evidence="1">
    <location>
        <begin position="703"/>
        <end position="721"/>
    </location>
</feature>
<feature type="region of interest" description="Disordered" evidence="1">
    <location>
        <begin position="516"/>
        <end position="678"/>
    </location>
</feature>
<feature type="compositionally biased region" description="Basic and acidic residues" evidence="1">
    <location>
        <begin position="1506"/>
        <end position="1523"/>
    </location>
</feature>
<feature type="region of interest" description="Disordered" evidence="1">
    <location>
        <begin position="843"/>
        <end position="995"/>
    </location>
</feature>
<name>A0A8B7AJZ3_ORYAF</name>
<accession>A0A8B7AJZ3</accession>
<feature type="region of interest" description="Disordered" evidence="1">
    <location>
        <begin position="1426"/>
        <end position="1534"/>
    </location>
</feature>
<organism evidence="3 4">
    <name type="scientific">Orycteropus afer afer</name>
    <dbReference type="NCBI Taxonomy" id="1230840"/>
    <lineage>
        <taxon>Eukaryota</taxon>
        <taxon>Metazoa</taxon>
        <taxon>Chordata</taxon>
        <taxon>Craniata</taxon>
        <taxon>Vertebrata</taxon>
        <taxon>Euteleostomi</taxon>
        <taxon>Mammalia</taxon>
        <taxon>Eutheria</taxon>
        <taxon>Afrotheria</taxon>
        <taxon>Tubulidentata</taxon>
        <taxon>Orycteropodidae</taxon>
        <taxon>Orycteropus</taxon>
    </lineage>
</organism>
<feature type="compositionally biased region" description="Basic and acidic residues" evidence="1">
    <location>
        <begin position="798"/>
        <end position="809"/>
    </location>
</feature>
<dbReference type="PANTHER" id="PTHR23034:SF2">
    <property type="entry name" value="GLUTAMATE-RICH PROTEIN 3"/>
    <property type="match status" value="1"/>
</dbReference>
<feature type="compositionally biased region" description="Basic and acidic residues" evidence="1">
    <location>
        <begin position="1061"/>
        <end position="1133"/>
    </location>
</feature>
<feature type="compositionally biased region" description="Basic and acidic residues" evidence="1">
    <location>
        <begin position="1249"/>
        <end position="1262"/>
    </location>
</feature>